<dbReference type="RefSeq" id="WP_188955136.1">
    <property type="nucleotide sequence ID" value="NZ_BMIB01000004.1"/>
</dbReference>
<evidence type="ECO:0000313" key="7">
    <source>
        <dbReference type="EMBL" id="GGH74549.1"/>
    </source>
</evidence>
<feature type="signal peptide" evidence="5">
    <location>
        <begin position="1"/>
        <end position="19"/>
    </location>
</feature>
<dbReference type="EMBL" id="BMIB01000004">
    <property type="protein sequence ID" value="GGH74549.1"/>
    <property type="molecule type" value="Genomic_DNA"/>
</dbReference>
<keyword evidence="5" id="KW-0732">Signal</keyword>
<name>A0A917MXI8_9BACT</name>
<dbReference type="Pfam" id="PF01832">
    <property type="entry name" value="Glucosaminidase"/>
    <property type="match status" value="1"/>
</dbReference>
<dbReference type="GO" id="GO:0042742">
    <property type="term" value="P:defense response to bacterium"/>
    <property type="evidence" value="ECO:0007669"/>
    <property type="project" value="UniProtKB-KW"/>
</dbReference>
<reference evidence="7" key="2">
    <citation type="submission" date="2020-09" db="EMBL/GenBank/DDBJ databases">
        <authorList>
            <person name="Sun Q."/>
            <person name="Zhou Y."/>
        </authorList>
    </citation>
    <scope>NUCLEOTIDE SEQUENCE</scope>
    <source>
        <strain evidence="7">CGMCC 1.15290</strain>
    </source>
</reference>
<evidence type="ECO:0000256" key="5">
    <source>
        <dbReference type="SAM" id="SignalP"/>
    </source>
</evidence>
<evidence type="ECO:0000259" key="6">
    <source>
        <dbReference type="PROSITE" id="PS51782"/>
    </source>
</evidence>
<dbReference type="PROSITE" id="PS51782">
    <property type="entry name" value="LYSM"/>
    <property type="match status" value="1"/>
</dbReference>
<reference evidence="7" key="1">
    <citation type="journal article" date="2014" name="Int. J. Syst. Evol. Microbiol.">
        <title>Complete genome sequence of Corynebacterium casei LMG S-19264T (=DSM 44701T), isolated from a smear-ripened cheese.</title>
        <authorList>
            <consortium name="US DOE Joint Genome Institute (JGI-PGF)"/>
            <person name="Walter F."/>
            <person name="Albersmeier A."/>
            <person name="Kalinowski J."/>
            <person name="Ruckert C."/>
        </authorList>
    </citation>
    <scope>NUCLEOTIDE SEQUENCE</scope>
    <source>
        <strain evidence="7">CGMCC 1.15290</strain>
    </source>
</reference>
<dbReference type="PANTHER" id="PTHR33308:SF9">
    <property type="entry name" value="PEPTIDOGLYCAN HYDROLASE FLGJ"/>
    <property type="match status" value="1"/>
</dbReference>
<dbReference type="Gene3D" id="1.10.530.10">
    <property type="match status" value="1"/>
</dbReference>
<gene>
    <name evidence="7" type="ORF">GCM10011379_37240</name>
</gene>
<dbReference type="SMART" id="SM00257">
    <property type="entry name" value="LysM"/>
    <property type="match status" value="1"/>
</dbReference>
<evidence type="ECO:0000256" key="3">
    <source>
        <dbReference type="ARBA" id="ARBA00022801"/>
    </source>
</evidence>
<organism evidence="7 8">
    <name type="scientific">Filimonas zeae</name>
    <dbReference type="NCBI Taxonomy" id="1737353"/>
    <lineage>
        <taxon>Bacteria</taxon>
        <taxon>Pseudomonadati</taxon>
        <taxon>Bacteroidota</taxon>
        <taxon>Chitinophagia</taxon>
        <taxon>Chitinophagales</taxon>
        <taxon>Chitinophagaceae</taxon>
        <taxon>Filimonas</taxon>
    </lineage>
</organism>
<dbReference type="InterPro" id="IPR036779">
    <property type="entry name" value="LysM_dom_sf"/>
</dbReference>
<dbReference type="AlphaFoldDB" id="A0A917MXI8"/>
<keyword evidence="3" id="KW-0378">Hydrolase</keyword>
<accession>A0A917MXI8</accession>
<dbReference type="Pfam" id="PF01476">
    <property type="entry name" value="LysM"/>
    <property type="match status" value="2"/>
</dbReference>
<feature type="domain" description="LysM" evidence="6">
    <location>
        <begin position="299"/>
        <end position="343"/>
    </location>
</feature>
<dbReference type="InterPro" id="IPR018392">
    <property type="entry name" value="LysM"/>
</dbReference>
<keyword evidence="8" id="KW-1185">Reference proteome</keyword>
<dbReference type="GO" id="GO:0004040">
    <property type="term" value="F:amidase activity"/>
    <property type="evidence" value="ECO:0007669"/>
    <property type="project" value="InterPro"/>
</dbReference>
<evidence type="ECO:0000256" key="1">
    <source>
        <dbReference type="ARBA" id="ARBA00022529"/>
    </source>
</evidence>
<dbReference type="InterPro" id="IPR002901">
    <property type="entry name" value="MGlyc_endo_b_GlcNAc-like_dom"/>
</dbReference>
<sequence>MKKLIIAASALCLLQVTKAQQTTASKSYVDKYKDIAMKEMIRTGVPASITLAQGILETESGQSNLVRSSNNHFGIKCKTEWTGAKVYHDDDAKGECFRSYNTAEESYADHSDFLRNRPHYAFLFQLDPTNYEGWAKGLRKAGYATNPAYAQMLMKIIVDNNLQQYTLLAMNKPAETGNNGDFFASNTAKPQQPANETAAPVANALNNEVEAADKPTPSGQSVKIAQTMAAPPSYPTGTFKINETNVMYADAGVSLFALANNHNITYKKLLEFNELDNVDILENASLIFLEKKPRKGAKDFHVAEQGETLEAIAQKEGVRLENVLLYNRIPRNKTLHAGDKIYLRGNAPVAAATAPAGKTAKAS</sequence>
<proteinExistence type="predicted"/>
<dbReference type="CDD" id="cd00118">
    <property type="entry name" value="LysM"/>
    <property type="match status" value="1"/>
</dbReference>
<evidence type="ECO:0000256" key="4">
    <source>
        <dbReference type="ARBA" id="ARBA00032108"/>
    </source>
</evidence>
<dbReference type="Gene3D" id="3.10.350.10">
    <property type="entry name" value="LysM domain"/>
    <property type="match status" value="1"/>
</dbReference>
<evidence type="ECO:0000256" key="2">
    <source>
        <dbReference type="ARBA" id="ARBA00022638"/>
    </source>
</evidence>
<protein>
    <recommendedName>
        <fullName evidence="4">Peptidoglycan hydrolase</fullName>
    </recommendedName>
</protein>
<dbReference type="PANTHER" id="PTHR33308">
    <property type="entry name" value="PEPTIDOGLYCAN HYDROLASE FLGJ"/>
    <property type="match status" value="1"/>
</dbReference>
<feature type="chain" id="PRO_5037103250" description="Peptidoglycan hydrolase" evidence="5">
    <location>
        <begin position="20"/>
        <end position="363"/>
    </location>
</feature>
<keyword evidence="1" id="KW-0929">Antimicrobial</keyword>
<keyword evidence="2" id="KW-0081">Bacteriolytic enzyme</keyword>
<dbReference type="SMART" id="SM00047">
    <property type="entry name" value="LYZ2"/>
    <property type="match status" value="1"/>
</dbReference>
<dbReference type="Proteomes" id="UP000627292">
    <property type="component" value="Unassembled WGS sequence"/>
</dbReference>
<comment type="caution">
    <text evidence="7">The sequence shown here is derived from an EMBL/GenBank/DDBJ whole genome shotgun (WGS) entry which is preliminary data.</text>
</comment>
<dbReference type="InterPro" id="IPR051056">
    <property type="entry name" value="Glycosyl_Hydrolase_73"/>
</dbReference>
<dbReference type="SUPFAM" id="SSF54106">
    <property type="entry name" value="LysM domain"/>
    <property type="match status" value="1"/>
</dbReference>
<evidence type="ECO:0000313" key="8">
    <source>
        <dbReference type="Proteomes" id="UP000627292"/>
    </source>
</evidence>
<dbReference type="GO" id="GO:0031640">
    <property type="term" value="P:killing of cells of another organism"/>
    <property type="evidence" value="ECO:0007669"/>
    <property type="project" value="UniProtKB-KW"/>
</dbReference>